<dbReference type="STRING" id="260084.SAMN02927928_0643"/>
<protein>
    <submittedName>
        <fullName evidence="2">Uncharacterized protein</fullName>
    </submittedName>
</protein>
<dbReference type="OrthoDB" id="7173115at2"/>
<evidence type="ECO:0000313" key="2">
    <source>
        <dbReference type="EMBL" id="SCW35422.1"/>
    </source>
</evidence>
<accession>A0A1G4PT32</accession>
<name>A0A1G4PT32_9CAUL</name>
<keyword evidence="3" id="KW-1185">Reference proteome</keyword>
<feature type="chain" id="PRO_5011677436" evidence="1">
    <location>
        <begin position="26"/>
        <end position="140"/>
    </location>
</feature>
<evidence type="ECO:0000256" key="1">
    <source>
        <dbReference type="SAM" id="SignalP"/>
    </source>
</evidence>
<dbReference type="RefSeq" id="WP_090643573.1">
    <property type="nucleotide sequence ID" value="NZ_CBCRYE010000001.1"/>
</dbReference>
<reference evidence="3" key="1">
    <citation type="submission" date="2016-10" db="EMBL/GenBank/DDBJ databases">
        <authorList>
            <person name="Varghese N."/>
            <person name="Submissions S."/>
        </authorList>
    </citation>
    <scope>NUCLEOTIDE SEQUENCE [LARGE SCALE GENOMIC DNA]</scope>
    <source>
        <strain evidence="3">CGMCC 1.3431</strain>
    </source>
</reference>
<proteinExistence type="predicted"/>
<dbReference type="EMBL" id="FMTS01000001">
    <property type="protein sequence ID" value="SCW35422.1"/>
    <property type="molecule type" value="Genomic_DNA"/>
</dbReference>
<gene>
    <name evidence="2" type="ORF">SAMN02927928_0643</name>
</gene>
<feature type="signal peptide" evidence="1">
    <location>
        <begin position="1"/>
        <end position="25"/>
    </location>
</feature>
<keyword evidence="1" id="KW-0732">Signal</keyword>
<dbReference type="Proteomes" id="UP000199150">
    <property type="component" value="Unassembled WGS sequence"/>
</dbReference>
<organism evidence="2 3">
    <name type="scientific">Asticcacaulis taihuensis</name>
    <dbReference type="NCBI Taxonomy" id="260084"/>
    <lineage>
        <taxon>Bacteria</taxon>
        <taxon>Pseudomonadati</taxon>
        <taxon>Pseudomonadota</taxon>
        <taxon>Alphaproteobacteria</taxon>
        <taxon>Caulobacterales</taxon>
        <taxon>Caulobacteraceae</taxon>
        <taxon>Asticcacaulis</taxon>
    </lineage>
</organism>
<sequence>MLKLWTRLIVGLIFVFVTISAPMHAAAMGVMHEAASASTAPAAMPEMSGMSDACAKAMAAQMSAETSDAKAKPSKAPKGHANGCCSEGCNCPLSHCPATAPILALAEYTILHVEPMTGIGTETQTLRSYLVETLKRPPRA</sequence>
<evidence type="ECO:0000313" key="3">
    <source>
        <dbReference type="Proteomes" id="UP000199150"/>
    </source>
</evidence>
<dbReference type="AlphaFoldDB" id="A0A1G4PT32"/>